<dbReference type="AlphaFoldDB" id="A0A4V2M0G1"/>
<dbReference type="EMBL" id="SJJZ01000001">
    <property type="protein sequence ID" value="TCC11936.1"/>
    <property type="molecule type" value="Genomic_DNA"/>
</dbReference>
<evidence type="ECO:0000259" key="1">
    <source>
        <dbReference type="Pfam" id="PF19348"/>
    </source>
</evidence>
<protein>
    <submittedName>
        <fullName evidence="2">Topoisomerase II</fullName>
    </submittedName>
</protein>
<dbReference type="InterPro" id="IPR004027">
    <property type="entry name" value="SEC_C_motif"/>
</dbReference>
<dbReference type="SUPFAM" id="SSF103642">
    <property type="entry name" value="Sec-C motif"/>
    <property type="match status" value="1"/>
</dbReference>
<dbReference type="Pfam" id="PF02810">
    <property type="entry name" value="SEC-C"/>
    <property type="match status" value="1"/>
</dbReference>
<dbReference type="RefSeq" id="WP_131337053.1">
    <property type="nucleotide sequence ID" value="NZ_SJJZ01000001.1"/>
</dbReference>
<dbReference type="InterPro" id="IPR045970">
    <property type="entry name" value="DUF5926"/>
</dbReference>
<name>A0A4V2M0G1_9ACTN</name>
<sequence>MGKKSRQRAKNTTTTVTLDPADLVDVGPREPCPCGSGKRFKQCHGKDRAQAADTFVVRPFEGLPSECDLIAFREIVPSGTVQVELAGQEIEAEHAGKVINLVTLLPMAMPGVVRDDETIWIGMQTHASSGDPSRDLGHAITTALQTEPGHPVQVGDLMKDGPRLQDLIDTSKPIEIKVHEGFEYWVGENVEDPTGEVAAGLERANAAAAPTVRLESVEAAYWTQIGDRIYLRWVMPHTEDTLLDALARLHAAGGSALIDGSRLIGSFRALGVLAPVWELPAGTEATDVEKPAADFATALEKALATDAPLSTEERAARAGLASRQLTIR</sequence>
<dbReference type="Proteomes" id="UP000292346">
    <property type="component" value="Unassembled WGS sequence"/>
</dbReference>
<keyword evidence="2" id="KW-0413">Isomerase</keyword>
<keyword evidence="3" id="KW-1185">Reference proteome</keyword>
<accession>A0A4V2M0G1</accession>
<organism evidence="2 3">
    <name type="scientific">Kribbella soli</name>
    <dbReference type="NCBI Taxonomy" id="1124743"/>
    <lineage>
        <taxon>Bacteria</taxon>
        <taxon>Bacillati</taxon>
        <taxon>Actinomycetota</taxon>
        <taxon>Actinomycetes</taxon>
        <taxon>Propionibacteriales</taxon>
        <taxon>Kribbellaceae</taxon>
        <taxon>Kribbella</taxon>
    </lineage>
</organism>
<gene>
    <name evidence="2" type="ORF">E0H45_12085</name>
</gene>
<comment type="caution">
    <text evidence="2">The sequence shown here is derived from an EMBL/GenBank/DDBJ whole genome shotgun (WGS) entry which is preliminary data.</text>
</comment>
<evidence type="ECO:0000313" key="2">
    <source>
        <dbReference type="EMBL" id="TCC11936.1"/>
    </source>
</evidence>
<reference evidence="2 3" key="1">
    <citation type="submission" date="2019-02" db="EMBL/GenBank/DDBJ databases">
        <title>Kribbella capetownensis sp. nov. and Kribbella speibonae sp. nov., isolated from soil.</title>
        <authorList>
            <person name="Curtis S.M."/>
            <person name="Norton I."/>
            <person name="Everest G.J."/>
            <person name="Meyers P.R."/>
        </authorList>
    </citation>
    <scope>NUCLEOTIDE SEQUENCE [LARGE SCALE GENOMIC DNA]</scope>
    <source>
        <strain evidence="2 3">KCTC 29219</strain>
    </source>
</reference>
<evidence type="ECO:0000313" key="3">
    <source>
        <dbReference type="Proteomes" id="UP000292346"/>
    </source>
</evidence>
<dbReference type="Pfam" id="PF19348">
    <property type="entry name" value="DUF5926"/>
    <property type="match status" value="1"/>
</dbReference>
<dbReference type="Gene3D" id="3.10.450.50">
    <property type="match status" value="1"/>
</dbReference>
<proteinExistence type="predicted"/>
<dbReference type="GO" id="GO:0016853">
    <property type="term" value="F:isomerase activity"/>
    <property type="evidence" value="ECO:0007669"/>
    <property type="project" value="UniProtKB-KW"/>
</dbReference>
<dbReference type="OrthoDB" id="5512013at2"/>
<feature type="domain" description="DUF5926" evidence="1">
    <location>
        <begin position="59"/>
        <end position="328"/>
    </location>
</feature>